<dbReference type="FunFam" id="3.30.70.270:FF:000001">
    <property type="entry name" value="Diguanylate cyclase domain protein"/>
    <property type="match status" value="1"/>
</dbReference>
<feature type="domain" description="GGDEF" evidence="1">
    <location>
        <begin position="32"/>
        <end position="165"/>
    </location>
</feature>
<dbReference type="NCBIfam" id="TIGR00254">
    <property type="entry name" value="GGDEF"/>
    <property type="match status" value="1"/>
</dbReference>
<dbReference type="InterPro" id="IPR052163">
    <property type="entry name" value="DGC-Regulatory_Protein"/>
</dbReference>
<gene>
    <name evidence="2" type="ORF">D1B33_08625</name>
</gene>
<dbReference type="CDD" id="cd01949">
    <property type="entry name" value="GGDEF"/>
    <property type="match status" value="1"/>
</dbReference>
<proteinExistence type="predicted"/>
<evidence type="ECO:0000313" key="3">
    <source>
        <dbReference type="Proteomes" id="UP000265692"/>
    </source>
</evidence>
<dbReference type="Pfam" id="PF00990">
    <property type="entry name" value="GGDEF"/>
    <property type="match status" value="1"/>
</dbReference>
<dbReference type="PANTHER" id="PTHR46663">
    <property type="entry name" value="DIGUANYLATE CYCLASE DGCT-RELATED"/>
    <property type="match status" value="1"/>
</dbReference>
<reference evidence="2 3" key="1">
    <citation type="submission" date="2018-08" db="EMBL/GenBank/DDBJ databases">
        <title>Lysinibacillus sp. YLB-03 draft genome sequence.</title>
        <authorList>
            <person name="Yu L."/>
        </authorList>
    </citation>
    <scope>NUCLEOTIDE SEQUENCE [LARGE SCALE GENOMIC DNA]</scope>
    <source>
        <strain evidence="2 3">YLB-03</strain>
    </source>
</reference>
<evidence type="ECO:0000313" key="2">
    <source>
        <dbReference type="EMBL" id="RHW37694.1"/>
    </source>
</evidence>
<dbReference type="PANTHER" id="PTHR46663:SF3">
    <property type="entry name" value="SLL0267 PROTEIN"/>
    <property type="match status" value="1"/>
</dbReference>
<dbReference type="InterPro" id="IPR043128">
    <property type="entry name" value="Rev_trsase/Diguanyl_cyclase"/>
</dbReference>
<protein>
    <submittedName>
        <fullName evidence="2">GGDEF domain-containing protein</fullName>
    </submittedName>
</protein>
<organism evidence="2 3">
    <name type="scientific">Ureibacillus yapensis</name>
    <dbReference type="NCBI Taxonomy" id="2304605"/>
    <lineage>
        <taxon>Bacteria</taxon>
        <taxon>Bacillati</taxon>
        <taxon>Bacillota</taxon>
        <taxon>Bacilli</taxon>
        <taxon>Bacillales</taxon>
        <taxon>Caryophanaceae</taxon>
        <taxon>Ureibacillus</taxon>
    </lineage>
</organism>
<sequence length="173" mass="19871">MAYHDALTDLPNRRLFKERLSQAIKEAESEHRMMAVMYLDMDKFKHINDTLGHDVGDELLMQFGKRVKRNLRQSDILARQGGDEFTILLPYIEHKQEAIQVAERILHSLQEPWQIGNHTFHTTSSIGLAFYSENGLTRNQLMKSADAALYEAKSNGRNNVKLASTYFSDKSSL</sequence>
<dbReference type="Proteomes" id="UP000265692">
    <property type="component" value="Unassembled WGS sequence"/>
</dbReference>
<accession>A0A396S9X5</accession>
<dbReference type="SUPFAM" id="SSF55073">
    <property type="entry name" value="Nucleotide cyclase"/>
    <property type="match status" value="1"/>
</dbReference>
<evidence type="ECO:0000259" key="1">
    <source>
        <dbReference type="PROSITE" id="PS50887"/>
    </source>
</evidence>
<comment type="caution">
    <text evidence="2">The sequence shown here is derived from an EMBL/GenBank/DDBJ whole genome shotgun (WGS) entry which is preliminary data.</text>
</comment>
<name>A0A396S9X5_9BACL</name>
<dbReference type="InterPro" id="IPR029787">
    <property type="entry name" value="Nucleotide_cyclase"/>
</dbReference>
<dbReference type="EMBL" id="QWEI01000003">
    <property type="protein sequence ID" value="RHW37694.1"/>
    <property type="molecule type" value="Genomic_DNA"/>
</dbReference>
<dbReference type="SMART" id="SM00267">
    <property type="entry name" value="GGDEF"/>
    <property type="match status" value="1"/>
</dbReference>
<dbReference type="PROSITE" id="PS50887">
    <property type="entry name" value="GGDEF"/>
    <property type="match status" value="1"/>
</dbReference>
<dbReference type="AlphaFoldDB" id="A0A396S9X5"/>
<keyword evidence="3" id="KW-1185">Reference proteome</keyword>
<dbReference type="Gene3D" id="3.30.70.270">
    <property type="match status" value="1"/>
</dbReference>
<dbReference type="InterPro" id="IPR000160">
    <property type="entry name" value="GGDEF_dom"/>
</dbReference>